<dbReference type="RefSeq" id="WP_188775978.1">
    <property type="nucleotide sequence ID" value="NZ_BMMB01000005.1"/>
</dbReference>
<name>A0ABU1IX78_9BACL</name>
<keyword evidence="2" id="KW-1185">Reference proteome</keyword>
<sequence length="397" mass="46230">MQVSDLKVDADFKMTMLDCVYGDIRVFALNTKVDDTAEDFDLDEHMEDYLFYRGVMSHDARTNEVQTYRFAEPNVFRISEGRHVGVFFYLTCSEDGRVTYGYRRDFMNGKSEYVVSWDRSEVQQEMDSYPGSWIDTLAVSRFYTLDEYHALVAFHLTGERSLRFALMDAVQKTWTEIELPAFFNGMESMTNYSAYDQTWVSIKIGESMPHERQQIWMTGKEQMPEQCMIIKMDRLIEMLKQGERNFAEYIFFSSQPHQALLDMVWQDGKAELLIRDFLTGSSVMVKYDCQHGTTIQHGLDDAYDRLYVSDHSLYAVQEEEGKTKLVQLDDHTERQLHTGSRRIIAIVDAGVLTTDMTMLAEDEAIYIHKYDQPEAEMLVQAPCFVDNERQLILACKL</sequence>
<proteinExistence type="predicted"/>
<protein>
    <submittedName>
        <fullName evidence="1">Uncharacterized protein</fullName>
    </submittedName>
</protein>
<dbReference type="Proteomes" id="UP001185028">
    <property type="component" value="Unassembled WGS sequence"/>
</dbReference>
<dbReference type="EMBL" id="JAVDQH010000006">
    <property type="protein sequence ID" value="MDR6243866.1"/>
    <property type="molecule type" value="Genomic_DNA"/>
</dbReference>
<gene>
    <name evidence="1" type="ORF">JOC58_001759</name>
</gene>
<evidence type="ECO:0000313" key="2">
    <source>
        <dbReference type="Proteomes" id="UP001185028"/>
    </source>
</evidence>
<reference evidence="1 2" key="1">
    <citation type="submission" date="2023-07" db="EMBL/GenBank/DDBJ databases">
        <title>Genomic Encyclopedia of Type Strains, Phase IV (KMG-IV): sequencing the most valuable type-strain genomes for metagenomic binning, comparative biology and taxonomic classification.</title>
        <authorList>
            <person name="Goeker M."/>
        </authorList>
    </citation>
    <scope>NUCLEOTIDE SEQUENCE [LARGE SCALE GENOMIC DNA]</scope>
    <source>
        <strain evidence="1 2">DSM 22170</strain>
    </source>
</reference>
<comment type="caution">
    <text evidence="1">The sequence shown here is derived from an EMBL/GenBank/DDBJ whole genome shotgun (WGS) entry which is preliminary data.</text>
</comment>
<evidence type="ECO:0000313" key="1">
    <source>
        <dbReference type="EMBL" id="MDR6243866.1"/>
    </source>
</evidence>
<organism evidence="1 2">
    <name type="scientific">Paenibacillus hunanensis</name>
    <dbReference type="NCBI Taxonomy" id="539262"/>
    <lineage>
        <taxon>Bacteria</taxon>
        <taxon>Bacillati</taxon>
        <taxon>Bacillota</taxon>
        <taxon>Bacilli</taxon>
        <taxon>Bacillales</taxon>
        <taxon>Paenibacillaceae</taxon>
        <taxon>Paenibacillus</taxon>
    </lineage>
</organism>
<accession>A0ABU1IX78</accession>